<name>A0ABT4ZZL3_9CYAN</name>
<keyword evidence="2" id="KW-1185">Reference proteome</keyword>
<dbReference type="EMBL" id="JAQMTU010000005">
    <property type="protein sequence ID" value="MDB9485087.1"/>
    <property type="molecule type" value="Genomic_DNA"/>
</dbReference>
<reference evidence="1 2" key="1">
    <citation type="submission" date="2023-01" db="EMBL/GenBank/DDBJ databases">
        <title>Genomes from the Australian National Cyanobacteria Reference Collection.</title>
        <authorList>
            <person name="Willis A."/>
            <person name="Lee E.M.F."/>
        </authorList>
    </citation>
    <scope>NUCLEOTIDE SEQUENCE [LARGE SCALE GENOMIC DNA]</scope>
    <source>
        <strain evidence="1 2">CS-537/01</strain>
    </source>
</reference>
<gene>
    <name evidence="1" type="ORF">PN492_00685</name>
</gene>
<comment type="caution">
    <text evidence="1">The sequence shown here is derived from an EMBL/GenBank/DDBJ whole genome shotgun (WGS) entry which is preliminary data.</text>
</comment>
<sequence>MTREQGTGNREEVLGNFTFRYLCRFFSVHLLMTINHKNHQNHRL</sequence>
<dbReference type="RefSeq" id="WP_271804591.1">
    <property type="nucleotide sequence ID" value="NZ_JAQMTU010000005.1"/>
</dbReference>
<protein>
    <submittedName>
        <fullName evidence="1">Uncharacterized protein</fullName>
    </submittedName>
</protein>
<evidence type="ECO:0000313" key="2">
    <source>
        <dbReference type="Proteomes" id="UP001212123"/>
    </source>
</evidence>
<evidence type="ECO:0000313" key="1">
    <source>
        <dbReference type="EMBL" id="MDB9485087.1"/>
    </source>
</evidence>
<accession>A0ABT4ZZL3</accession>
<dbReference type="Proteomes" id="UP001212123">
    <property type="component" value="Unassembled WGS sequence"/>
</dbReference>
<organism evidence="1 2">
    <name type="scientific">Dolichospermum circinale CS-537/01</name>
    <dbReference type="NCBI Taxonomy" id="3021739"/>
    <lineage>
        <taxon>Bacteria</taxon>
        <taxon>Bacillati</taxon>
        <taxon>Cyanobacteriota</taxon>
        <taxon>Cyanophyceae</taxon>
        <taxon>Nostocales</taxon>
        <taxon>Aphanizomenonaceae</taxon>
        <taxon>Dolichospermum</taxon>
        <taxon>Dolichospermum circinale</taxon>
    </lineage>
</organism>
<proteinExistence type="predicted"/>